<evidence type="ECO:0000313" key="3">
    <source>
        <dbReference type="EMBL" id="EHC84872.1"/>
    </source>
</evidence>
<dbReference type="PANTHER" id="PTHR45526:SF1">
    <property type="entry name" value="TRANSCRIPTIONAL REGULATORY PROTEIN DCUR-RELATED"/>
    <property type="match status" value="1"/>
</dbReference>
<dbReference type="SUPFAM" id="SSF52172">
    <property type="entry name" value="CheY-like"/>
    <property type="match status" value="1"/>
</dbReference>
<dbReference type="SMART" id="SM00448">
    <property type="entry name" value="REC"/>
    <property type="match status" value="1"/>
</dbReference>
<dbReference type="CDD" id="cd19925">
    <property type="entry name" value="REC_citrate_TCS"/>
    <property type="match status" value="1"/>
</dbReference>
<dbReference type="PANTHER" id="PTHR45526">
    <property type="entry name" value="TRANSCRIPTIONAL REGULATORY PROTEIN DPIA"/>
    <property type="match status" value="1"/>
</dbReference>
<feature type="domain" description="Response regulatory" evidence="2">
    <location>
        <begin position="3"/>
        <end position="121"/>
    </location>
</feature>
<dbReference type="GO" id="GO:0000156">
    <property type="term" value="F:phosphorelay response regulator activity"/>
    <property type="evidence" value="ECO:0007669"/>
    <property type="project" value="TreeGrafter"/>
</dbReference>
<name>A0A6C8GUH1_SALET</name>
<gene>
    <name evidence="3" type="ORF">LTSEUGA_5776</name>
</gene>
<dbReference type="InterPro" id="IPR051271">
    <property type="entry name" value="2C-system_Tx_regulators"/>
</dbReference>
<dbReference type="Proteomes" id="UP000003915">
    <property type="component" value="Unassembled WGS sequence"/>
</dbReference>
<comment type="caution">
    <text evidence="3">The sequence shown here is derived from an EMBL/GenBank/DDBJ whole genome shotgun (WGS) entry which is preliminary data.</text>
</comment>
<dbReference type="EMBL" id="AFCV01001465">
    <property type="protein sequence ID" value="EHC84872.1"/>
    <property type="molecule type" value="Genomic_DNA"/>
</dbReference>
<evidence type="ECO:0000313" key="4">
    <source>
        <dbReference type="Proteomes" id="UP000003915"/>
    </source>
</evidence>
<accession>A0A6C8GUH1</accession>
<evidence type="ECO:0000256" key="1">
    <source>
        <dbReference type="PROSITE-ProRule" id="PRU00169"/>
    </source>
</evidence>
<dbReference type="AlphaFoldDB" id="A0A6C8GUH1"/>
<evidence type="ECO:0000259" key="2">
    <source>
        <dbReference type="PROSITE" id="PS50110"/>
    </source>
</evidence>
<dbReference type="NCBIfam" id="NF007750">
    <property type="entry name" value="PRK10430.1"/>
    <property type="match status" value="1"/>
</dbReference>
<dbReference type="Pfam" id="PF00072">
    <property type="entry name" value="Response_reg"/>
    <property type="match status" value="1"/>
</dbReference>
<dbReference type="Gene3D" id="3.40.50.2300">
    <property type="match status" value="1"/>
</dbReference>
<dbReference type="PROSITE" id="PS50110">
    <property type="entry name" value="RESPONSE_REGULATORY"/>
    <property type="match status" value="1"/>
</dbReference>
<proteinExistence type="predicted"/>
<keyword evidence="1" id="KW-0597">Phosphoprotein</keyword>
<feature type="modified residue" description="4-aspartylphosphate" evidence="1">
    <location>
        <position position="56"/>
    </location>
</feature>
<dbReference type="InterPro" id="IPR001789">
    <property type="entry name" value="Sig_transdc_resp-reg_receiver"/>
</dbReference>
<reference evidence="3 4" key="1">
    <citation type="journal article" date="2011" name="BMC Genomics">
        <title>Genome sequencing reveals diversification of virulence factor content and possible host adaptation in distinct subpopulations of Salmonella enterica.</title>
        <authorList>
            <person name="den Bakker H.C."/>
            <person name="Moreno Switt A.I."/>
            <person name="Govoni G."/>
            <person name="Cummings C.A."/>
            <person name="Ranieri M.L."/>
            <person name="Degoricija L."/>
            <person name="Hoelzer K."/>
            <person name="Rodriguez-Rivera L.D."/>
            <person name="Brown S."/>
            <person name="Bolchacova E."/>
            <person name="Furtado M.R."/>
            <person name="Wiedmann M."/>
        </authorList>
    </citation>
    <scope>NUCLEOTIDE SEQUENCE [LARGE SCALE GENOMIC DNA]</scope>
    <source>
        <strain evidence="3 4">R8-3404</strain>
    </source>
</reference>
<dbReference type="InterPro" id="IPR011006">
    <property type="entry name" value="CheY-like_superfamily"/>
</dbReference>
<sequence length="156" mass="17568">MINVLIVDDDAMVAELNRRYVAQISGFHCCGTASTLEKAKEFIFNSENHIDLILLDIYMQQENGLDLLPVLHSAGCKSDVIVISSAADAATIKDSLHYGVVDYLIKPFQATRFEEALTGWLRKKTAMEKRQYYEQSELDLLIHGNSSSEQKMKAPR</sequence>
<protein>
    <submittedName>
        <fullName evidence="3">Fumarate respiration transcriptional regulator DcuR</fullName>
    </submittedName>
</protein>
<organism evidence="3 4">
    <name type="scientific">Salmonella enterica subsp. enterica serovar Uganda str. R8-3404</name>
    <dbReference type="NCBI Taxonomy" id="913083"/>
    <lineage>
        <taxon>Bacteria</taxon>
        <taxon>Pseudomonadati</taxon>
        <taxon>Pseudomonadota</taxon>
        <taxon>Gammaproteobacteria</taxon>
        <taxon>Enterobacterales</taxon>
        <taxon>Enterobacteriaceae</taxon>
        <taxon>Salmonella</taxon>
    </lineage>
</organism>